<dbReference type="Proteomes" id="UP000002051">
    <property type="component" value="Chromosome 8"/>
</dbReference>
<organism evidence="1 3">
    <name type="scientific">Medicago truncatula</name>
    <name type="common">Barrel medic</name>
    <name type="synonym">Medicago tribuloides</name>
    <dbReference type="NCBI Taxonomy" id="3880"/>
    <lineage>
        <taxon>Eukaryota</taxon>
        <taxon>Viridiplantae</taxon>
        <taxon>Streptophyta</taxon>
        <taxon>Embryophyta</taxon>
        <taxon>Tracheophyta</taxon>
        <taxon>Spermatophyta</taxon>
        <taxon>Magnoliopsida</taxon>
        <taxon>eudicotyledons</taxon>
        <taxon>Gunneridae</taxon>
        <taxon>Pentapetalae</taxon>
        <taxon>rosids</taxon>
        <taxon>fabids</taxon>
        <taxon>Fabales</taxon>
        <taxon>Fabaceae</taxon>
        <taxon>Papilionoideae</taxon>
        <taxon>50 kb inversion clade</taxon>
        <taxon>NPAAA clade</taxon>
        <taxon>Hologalegina</taxon>
        <taxon>IRL clade</taxon>
        <taxon>Trifolieae</taxon>
        <taxon>Medicago</taxon>
    </lineage>
</organism>
<dbReference type="PANTHER" id="PTHR34281">
    <property type="entry name" value="PROTEIN EARLY FLOWERING 3"/>
    <property type="match status" value="1"/>
</dbReference>
<gene>
    <name evidence="1" type="ordered locus">MTR_8g015470</name>
</gene>
<dbReference type="EMBL" id="CM001224">
    <property type="protein sequence ID" value="KEH18268.1"/>
    <property type="molecule type" value="Genomic_DNA"/>
</dbReference>
<accession>A0A072TN44</accession>
<reference evidence="1 3" key="2">
    <citation type="journal article" date="2014" name="BMC Genomics">
        <title>An improved genome release (version Mt4.0) for the model legume Medicago truncatula.</title>
        <authorList>
            <person name="Tang H."/>
            <person name="Krishnakumar V."/>
            <person name="Bidwell S."/>
            <person name="Rosen B."/>
            <person name="Chan A."/>
            <person name="Zhou S."/>
            <person name="Gentzbittel L."/>
            <person name="Childs K.L."/>
            <person name="Yandell M."/>
            <person name="Gundlach H."/>
            <person name="Mayer K.F."/>
            <person name="Schwartz D.C."/>
            <person name="Town C.D."/>
        </authorList>
    </citation>
    <scope>GENOME REANNOTATION</scope>
    <source>
        <strain evidence="1">A17</strain>
        <strain evidence="2 3">cv. Jemalong A17</strain>
    </source>
</reference>
<evidence type="ECO:0000313" key="1">
    <source>
        <dbReference type="EMBL" id="KEH18268.1"/>
    </source>
</evidence>
<reference evidence="1 3" key="1">
    <citation type="journal article" date="2011" name="Nature">
        <title>The Medicago genome provides insight into the evolution of rhizobial symbioses.</title>
        <authorList>
            <person name="Young N.D."/>
            <person name="Debelle F."/>
            <person name="Oldroyd G.E."/>
            <person name="Geurts R."/>
            <person name="Cannon S.B."/>
            <person name="Udvardi M.K."/>
            <person name="Benedito V.A."/>
            <person name="Mayer K.F."/>
            <person name="Gouzy J."/>
            <person name="Schoof H."/>
            <person name="Van de Peer Y."/>
            <person name="Proost S."/>
            <person name="Cook D.R."/>
            <person name="Meyers B.C."/>
            <person name="Spannagl M."/>
            <person name="Cheung F."/>
            <person name="De Mita S."/>
            <person name="Krishnakumar V."/>
            <person name="Gundlach H."/>
            <person name="Zhou S."/>
            <person name="Mudge J."/>
            <person name="Bharti A.K."/>
            <person name="Murray J.D."/>
            <person name="Naoumkina M.A."/>
            <person name="Rosen B."/>
            <person name="Silverstein K.A."/>
            <person name="Tang H."/>
            <person name="Rombauts S."/>
            <person name="Zhao P.X."/>
            <person name="Zhou P."/>
            <person name="Barbe V."/>
            <person name="Bardou P."/>
            <person name="Bechner M."/>
            <person name="Bellec A."/>
            <person name="Berger A."/>
            <person name="Berges H."/>
            <person name="Bidwell S."/>
            <person name="Bisseling T."/>
            <person name="Choisne N."/>
            <person name="Couloux A."/>
            <person name="Denny R."/>
            <person name="Deshpande S."/>
            <person name="Dai X."/>
            <person name="Doyle J.J."/>
            <person name="Dudez A.M."/>
            <person name="Farmer A.D."/>
            <person name="Fouteau S."/>
            <person name="Franken C."/>
            <person name="Gibelin C."/>
            <person name="Gish J."/>
            <person name="Goldstein S."/>
            <person name="Gonzalez A.J."/>
            <person name="Green P.J."/>
            <person name="Hallab A."/>
            <person name="Hartog M."/>
            <person name="Hua A."/>
            <person name="Humphray S.J."/>
            <person name="Jeong D.H."/>
            <person name="Jing Y."/>
            <person name="Jocker A."/>
            <person name="Kenton S.M."/>
            <person name="Kim D.J."/>
            <person name="Klee K."/>
            <person name="Lai H."/>
            <person name="Lang C."/>
            <person name="Lin S."/>
            <person name="Macmil S.L."/>
            <person name="Magdelenat G."/>
            <person name="Matthews L."/>
            <person name="McCorrison J."/>
            <person name="Monaghan E.L."/>
            <person name="Mun J.H."/>
            <person name="Najar F.Z."/>
            <person name="Nicholson C."/>
            <person name="Noirot C."/>
            <person name="O'Bleness M."/>
            <person name="Paule C.R."/>
            <person name="Poulain J."/>
            <person name="Prion F."/>
            <person name="Qin B."/>
            <person name="Qu C."/>
            <person name="Retzel E.F."/>
            <person name="Riddle C."/>
            <person name="Sallet E."/>
            <person name="Samain S."/>
            <person name="Samson N."/>
            <person name="Sanders I."/>
            <person name="Saurat O."/>
            <person name="Scarpelli C."/>
            <person name="Schiex T."/>
            <person name="Segurens B."/>
            <person name="Severin A.J."/>
            <person name="Sherrier D.J."/>
            <person name="Shi R."/>
            <person name="Sims S."/>
            <person name="Singer S.R."/>
            <person name="Sinharoy S."/>
            <person name="Sterck L."/>
            <person name="Viollet A."/>
            <person name="Wang B.B."/>
            <person name="Wang K."/>
            <person name="Wang M."/>
            <person name="Wang X."/>
            <person name="Warfsmann J."/>
            <person name="Weissenbach J."/>
            <person name="White D.D."/>
            <person name="White J.D."/>
            <person name="Wiley G.B."/>
            <person name="Wincker P."/>
            <person name="Xing Y."/>
            <person name="Yang L."/>
            <person name="Yao Z."/>
            <person name="Ying F."/>
            <person name="Zhai J."/>
            <person name="Zhou L."/>
            <person name="Zuber A."/>
            <person name="Denarie J."/>
            <person name="Dixon R.A."/>
            <person name="May G.D."/>
            <person name="Schwartz D.C."/>
            <person name="Rogers J."/>
            <person name="Quetier F."/>
            <person name="Town C.D."/>
            <person name="Roe B.A."/>
        </authorList>
    </citation>
    <scope>NUCLEOTIDE SEQUENCE [LARGE SCALE GENOMIC DNA]</scope>
    <source>
        <strain evidence="1">A17</strain>
        <strain evidence="2 3">cv. Jemalong A17</strain>
    </source>
</reference>
<dbReference type="STRING" id="3880.A0A072TN44"/>
<dbReference type="HOGENOM" id="CLU_2501390_0_0_1"/>
<reference evidence="2" key="3">
    <citation type="submission" date="2015-04" db="UniProtKB">
        <authorList>
            <consortium name="EnsemblPlants"/>
        </authorList>
    </citation>
    <scope>IDENTIFICATION</scope>
    <source>
        <strain evidence="2">cv. Jemalong A17</strain>
    </source>
</reference>
<dbReference type="AlphaFoldDB" id="A0A072TN44"/>
<dbReference type="PANTHER" id="PTHR34281:SF7">
    <property type="entry name" value="PROTEIN EARLY FLOWERING 3"/>
    <property type="match status" value="1"/>
</dbReference>
<name>A0A072TN44_MEDTR</name>
<keyword evidence="3" id="KW-1185">Reference proteome</keyword>
<proteinExistence type="predicted"/>
<dbReference type="GO" id="GO:2000028">
    <property type="term" value="P:regulation of photoperiodism, flowering"/>
    <property type="evidence" value="ECO:0007669"/>
    <property type="project" value="InterPro"/>
</dbReference>
<dbReference type="EnsemblPlants" id="KEH18268">
    <property type="protein sequence ID" value="KEH18268"/>
    <property type="gene ID" value="MTR_8g015470"/>
</dbReference>
<sequence length="86" mass="9603">MGVAFITIKTSMELRTKPQWDQGQSVGKGIGMKGAIDERKEISPIFPRLHIKDLEKGGPKSPPTNKMALYEQFGRKKGQKHLPNSL</sequence>
<dbReference type="InterPro" id="IPR039319">
    <property type="entry name" value="ELF3-like"/>
</dbReference>
<evidence type="ECO:0000313" key="2">
    <source>
        <dbReference type="EnsemblPlants" id="KEH18268"/>
    </source>
</evidence>
<evidence type="ECO:0000313" key="3">
    <source>
        <dbReference type="Proteomes" id="UP000002051"/>
    </source>
</evidence>
<protein>
    <submittedName>
        <fullName evidence="1 2">Uncharacterized protein</fullName>
    </submittedName>
</protein>